<sequence>MLNRRKLRQNCYRLDCPFYLIWSDLNCHLGRAARPHN</sequence>
<dbReference type="Ensembl" id="ENSCINT00000035960.1">
    <property type="protein sequence ID" value="ENSCINP00000035397.1"/>
    <property type="gene ID" value="ENSCING00000021313.1"/>
</dbReference>
<reference evidence="2" key="1">
    <citation type="journal article" date="2002" name="Science">
        <title>The draft genome of Ciona intestinalis: insights into chordate and vertebrate origins.</title>
        <authorList>
            <person name="Dehal P."/>
            <person name="Satou Y."/>
            <person name="Campbell R.K."/>
            <person name="Chapman J."/>
            <person name="Degnan B."/>
            <person name="De Tomaso A."/>
            <person name="Davidson B."/>
            <person name="Di Gregorio A."/>
            <person name="Gelpke M."/>
            <person name="Goodstein D.M."/>
            <person name="Harafuji N."/>
            <person name="Hastings K.E."/>
            <person name="Ho I."/>
            <person name="Hotta K."/>
            <person name="Huang W."/>
            <person name="Kawashima T."/>
            <person name="Lemaire P."/>
            <person name="Martinez D."/>
            <person name="Meinertzhagen I.A."/>
            <person name="Necula S."/>
            <person name="Nonaka M."/>
            <person name="Putnam N."/>
            <person name="Rash S."/>
            <person name="Saiga H."/>
            <person name="Satake M."/>
            <person name="Terry A."/>
            <person name="Yamada L."/>
            <person name="Wang H.G."/>
            <person name="Awazu S."/>
            <person name="Azumi K."/>
            <person name="Boore J."/>
            <person name="Branno M."/>
            <person name="Chin-Bow S."/>
            <person name="DeSantis R."/>
            <person name="Doyle S."/>
            <person name="Francino P."/>
            <person name="Keys D.N."/>
            <person name="Haga S."/>
            <person name="Hayashi H."/>
            <person name="Hino K."/>
            <person name="Imai K.S."/>
            <person name="Inaba K."/>
            <person name="Kano S."/>
            <person name="Kobayashi K."/>
            <person name="Kobayashi M."/>
            <person name="Lee B.I."/>
            <person name="Makabe K.W."/>
            <person name="Manohar C."/>
            <person name="Matassi G."/>
            <person name="Medina M."/>
            <person name="Mochizuki Y."/>
            <person name="Mount S."/>
            <person name="Morishita T."/>
            <person name="Miura S."/>
            <person name="Nakayama A."/>
            <person name="Nishizaka S."/>
            <person name="Nomoto H."/>
            <person name="Ohta F."/>
            <person name="Oishi K."/>
            <person name="Rigoutsos I."/>
            <person name="Sano M."/>
            <person name="Sasaki A."/>
            <person name="Sasakura Y."/>
            <person name="Shoguchi E."/>
            <person name="Shin-i T."/>
            <person name="Spagnuolo A."/>
            <person name="Stainier D."/>
            <person name="Suzuki M.M."/>
            <person name="Tassy O."/>
            <person name="Takatori N."/>
            <person name="Tokuoka M."/>
            <person name="Yagi K."/>
            <person name="Yoshizaki F."/>
            <person name="Wada S."/>
            <person name="Zhang C."/>
            <person name="Hyatt P.D."/>
            <person name="Larimer F."/>
            <person name="Detter C."/>
            <person name="Doggett N."/>
            <person name="Glavina T."/>
            <person name="Hawkins T."/>
            <person name="Richardson P."/>
            <person name="Lucas S."/>
            <person name="Kohara Y."/>
            <person name="Levine M."/>
            <person name="Satoh N."/>
            <person name="Rokhsar D.S."/>
        </authorList>
    </citation>
    <scope>NUCLEOTIDE SEQUENCE [LARGE SCALE GENOMIC DNA]</scope>
</reference>
<proteinExistence type="predicted"/>
<reference evidence="1" key="2">
    <citation type="journal article" date="2008" name="Genome Biol.">
        <title>Improved genome assembly and evidence-based global gene model set for the chordate Ciona intestinalis: new insight into intron and operon populations.</title>
        <authorList>
            <person name="Satou Y."/>
            <person name="Mineta K."/>
            <person name="Ogasawara M."/>
            <person name="Sasakura Y."/>
            <person name="Shoguchi E."/>
            <person name="Ueno K."/>
            <person name="Yamada L."/>
            <person name="Matsumoto J."/>
            <person name="Wasserscheid J."/>
            <person name="Dewar K."/>
            <person name="Wiley G.B."/>
            <person name="Macmil S.L."/>
            <person name="Roe B.A."/>
            <person name="Zeller R.W."/>
            <person name="Hastings K.E."/>
            <person name="Lemaire P."/>
            <person name="Lindquist E."/>
            <person name="Endo T."/>
            <person name="Hotta K."/>
            <person name="Inaba K."/>
        </authorList>
    </citation>
    <scope>NUCLEOTIDE SEQUENCE [LARGE SCALE GENOMIC DNA]</scope>
    <source>
        <strain evidence="1">wild type</strain>
    </source>
</reference>
<evidence type="ECO:0000313" key="2">
    <source>
        <dbReference type="Proteomes" id="UP000008144"/>
    </source>
</evidence>
<name>H2Y0G3_CIOIN</name>
<dbReference type="InParanoid" id="H2Y0G3"/>
<organism evidence="1 2">
    <name type="scientific">Ciona intestinalis</name>
    <name type="common">Transparent sea squirt</name>
    <name type="synonym">Ascidia intestinalis</name>
    <dbReference type="NCBI Taxonomy" id="7719"/>
    <lineage>
        <taxon>Eukaryota</taxon>
        <taxon>Metazoa</taxon>
        <taxon>Chordata</taxon>
        <taxon>Tunicata</taxon>
        <taxon>Ascidiacea</taxon>
        <taxon>Phlebobranchia</taxon>
        <taxon>Cionidae</taxon>
        <taxon>Ciona</taxon>
    </lineage>
</organism>
<dbReference type="EMBL" id="EAAA01002645">
    <property type="status" value="NOT_ANNOTATED_CDS"/>
    <property type="molecule type" value="Genomic_DNA"/>
</dbReference>
<dbReference type="AlphaFoldDB" id="H2Y0G3"/>
<reference evidence="1" key="3">
    <citation type="submission" date="2025-08" db="UniProtKB">
        <authorList>
            <consortium name="Ensembl"/>
        </authorList>
    </citation>
    <scope>IDENTIFICATION</scope>
</reference>
<reference evidence="1" key="4">
    <citation type="submission" date="2025-09" db="UniProtKB">
        <authorList>
            <consortium name="Ensembl"/>
        </authorList>
    </citation>
    <scope>IDENTIFICATION</scope>
</reference>
<accession>H2Y0G3</accession>
<dbReference type="HOGENOM" id="CLU_3350800_0_0_1"/>
<protein>
    <submittedName>
        <fullName evidence="1">Uncharacterized protein</fullName>
    </submittedName>
</protein>
<dbReference type="Proteomes" id="UP000008144">
    <property type="component" value="Chromosome 8"/>
</dbReference>
<evidence type="ECO:0000313" key="1">
    <source>
        <dbReference type="Ensembl" id="ENSCINP00000035397.1"/>
    </source>
</evidence>
<keyword evidence="2" id="KW-1185">Reference proteome</keyword>